<evidence type="ECO:0000256" key="8">
    <source>
        <dbReference type="ARBA" id="ARBA00023268"/>
    </source>
</evidence>
<dbReference type="EMBL" id="CAFBLN010000024">
    <property type="protein sequence ID" value="CAB4869886.1"/>
    <property type="molecule type" value="Genomic_DNA"/>
</dbReference>
<dbReference type="UniPathway" id="UPA00275">
    <property type="reaction ID" value="UER00401"/>
</dbReference>
<dbReference type="GO" id="GO:0008703">
    <property type="term" value="F:5-amino-6-(5-phosphoribosylamino)uracil reductase activity"/>
    <property type="evidence" value="ECO:0007669"/>
    <property type="project" value="InterPro"/>
</dbReference>
<keyword evidence="5" id="KW-0862">Zinc</keyword>
<evidence type="ECO:0000256" key="7">
    <source>
        <dbReference type="ARBA" id="ARBA00023002"/>
    </source>
</evidence>
<evidence type="ECO:0000256" key="2">
    <source>
        <dbReference type="ARBA" id="ARBA00004910"/>
    </source>
</evidence>
<dbReference type="Gene3D" id="3.40.430.10">
    <property type="entry name" value="Dihydrofolate Reductase, subunit A"/>
    <property type="match status" value="2"/>
</dbReference>
<keyword evidence="3" id="KW-0686">Riboflavin biosynthesis</keyword>
<gene>
    <name evidence="10" type="ORF">UFOPK3381_00739</name>
</gene>
<dbReference type="InterPro" id="IPR004794">
    <property type="entry name" value="Eubact_RibD"/>
</dbReference>
<feature type="domain" description="CMP/dCMP-type deaminase" evidence="9">
    <location>
        <begin position="2"/>
        <end position="118"/>
    </location>
</feature>
<reference evidence="10" key="1">
    <citation type="submission" date="2020-05" db="EMBL/GenBank/DDBJ databases">
        <authorList>
            <person name="Chiriac C."/>
            <person name="Salcher M."/>
            <person name="Ghai R."/>
            <person name="Kavagutti S V."/>
        </authorList>
    </citation>
    <scope>NUCLEOTIDE SEQUENCE</scope>
</reference>
<dbReference type="Pfam" id="PF01872">
    <property type="entry name" value="RibD_C"/>
    <property type="match status" value="1"/>
</dbReference>
<dbReference type="SUPFAM" id="SSF53927">
    <property type="entry name" value="Cytidine deaminase-like"/>
    <property type="match status" value="1"/>
</dbReference>
<dbReference type="PANTHER" id="PTHR38011">
    <property type="entry name" value="DIHYDROFOLATE REDUCTASE FAMILY PROTEIN (AFU_ORTHOLOGUE AFUA_8G06820)"/>
    <property type="match status" value="1"/>
</dbReference>
<name>A0A6J7DHD2_9ZZZZ</name>
<dbReference type="GO" id="GO:0008270">
    <property type="term" value="F:zinc ion binding"/>
    <property type="evidence" value="ECO:0007669"/>
    <property type="project" value="InterPro"/>
</dbReference>
<evidence type="ECO:0000256" key="6">
    <source>
        <dbReference type="ARBA" id="ARBA00022857"/>
    </source>
</evidence>
<dbReference type="PROSITE" id="PS51747">
    <property type="entry name" value="CYT_DCMP_DEAMINASES_2"/>
    <property type="match status" value="1"/>
</dbReference>
<dbReference type="InterPro" id="IPR002125">
    <property type="entry name" value="CMP_dCMP_dom"/>
</dbReference>
<dbReference type="InterPro" id="IPR016193">
    <property type="entry name" value="Cytidine_deaminase-like"/>
</dbReference>
<organism evidence="10">
    <name type="scientific">freshwater metagenome</name>
    <dbReference type="NCBI Taxonomy" id="449393"/>
    <lineage>
        <taxon>unclassified sequences</taxon>
        <taxon>metagenomes</taxon>
        <taxon>ecological metagenomes</taxon>
    </lineage>
</organism>
<dbReference type="PANTHER" id="PTHR38011:SF7">
    <property type="entry name" value="2,5-DIAMINO-6-RIBOSYLAMINO-4(3H)-PYRIMIDINONE 5'-PHOSPHATE REDUCTASE"/>
    <property type="match status" value="1"/>
</dbReference>
<comment type="pathway">
    <text evidence="1">Cofactor biosynthesis; riboflavin biosynthesis; 5-amino-6-(D-ribitylamino)uracil from GTP: step 2/4.</text>
</comment>
<dbReference type="Gene3D" id="3.40.140.10">
    <property type="entry name" value="Cytidine Deaminase, domain 2"/>
    <property type="match status" value="1"/>
</dbReference>
<dbReference type="GO" id="GO:0009231">
    <property type="term" value="P:riboflavin biosynthetic process"/>
    <property type="evidence" value="ECO:0007669"/>
    <property type="project" value="UniProtKB-UniPathway"/>
</dbReference>
<sequence length="328" mass="34249">MSQWAAAMERARELASGARLVAPPNPWVGAVVLDAHTGAVVGQGRTQATGANHAEVEALAQAGSAARGGTLVVTLEPCSHTGRTGPCVEAIIDAGIARVVVAVGDPDSHVSGEGIARLRAANIEIVTDVLADSVREDLTPYLHHRATGRPYVIAKVAATLDGAVAMADGSSQWITGEEARYDGHVLRAQSQAIIVGAGTVRSDDPTLTARLREGTYEPRRIVLGRVSEAAKVRPCEEYEGPLDVLLDRLGGEGVVQVLVEGGPSVVSSFVAAGLVQRIVWYVAPALAGLSSALPALASLETETISTLRRGRFVALTRLGEDIRLDLEV</sequence>
<proteinExistence type="predicted"/>
<evidence type="ECO:0000256" key="1">
    <source>
        <dbReference type="ARBA" id="ARBA00004882"/>
    </source>
</evidence>
<dbReference type="GO" id="GO:0008835">
    <property type="term" value="F:diaminohydroxyphosphoribosylaminopyrimidine deaminase activity"/>
    <property type="evidence" value="ECO:0007669"/>
    <property type="project" value="InterPro"/>
</dbReference>
<dbReference type="CDD" id="cd01284">
    <property type="entry name" value="Riboflavin_deaminase-reductase"/>
    <property type="match status" value="1"/>
</dbReference>
<evidence type="ECO:0000256" key="5">
    <source>
        <dbReference type="ARBA" id="ARBA00022833"/>
    </source>
</evidence>
<accession>A0A6J7DHD2</accession>
<evidence type="ECO:0000256" key="3">
    <source>
        <dbReference type="ARBA" id="ARBA00022619"/>
    </source>
</evidence>
<dbReference type="PIRSF" id="PIRSF006769">
    <property type="entry name" value="RibD"/>
    <property type="match status" value="1"/>
</dbReference>
<dbReference type="AlphaFoldDB" id="A0A6J7DHD2"/>
<dbReference type="Pfam" id="PF00383">
    <property type="entry name" value="dCMP_cyt_deam_1"/>
    <property type="match status" value="1"/>
</dbReference>
<keyword evidence="6" id="KW-0521">NADP</keyword>
<comment type="pathway">
    <text evidence="2">Cofactor biosynthesis; riboflavin biosynthesis; 5-amino-6-(D-ribitylamino)uracil from GTP: step 3/4.</text>
</comment>
<protein>
    <submittedName>
        <fullName evidence="10">Unannotated protein</fullName>
    </submittedName>
</protein>
<dbReference type="InterPro" id="IPR002734">
    <property type="entry name" value="RibDG_C"/>
</dbReference>
<dbReference type="PROSITE" id="PS00903">
    <property type="entry name" value="CYT_DCMP_DEAMINASES_1"/>
    <property type="match status" value="1"/>
</dbReference>
<evidence type="ECO:0000259" key="9">
    <source>
        <dbReference type="PROSITE" id="PS51747"/>
    </source>
</evidence>
<evidence type="ECO:0000313" key="10">
    <source>
        <dbReference type="EMBL" id="CAB4869886.1"/>
    </source>
</evidence>
<dbReference type="SUPFAM" id="SSF53597">
    <property type="entry name" value="Dihydrofolate reductase-like"/>
    <property type="match status" value="1"/>
</dbReference>
<dbReference type="NCBIfam" id="TIGR00326">
    <property type="entry name" value="eubact_ribD"/>
    <property type="match status" value="1"/>
</dbReference>
<evidence type="ECO:0000256" key="4">
    <source>
        <dbReference type="ARBA" id="ARBA00022723"/>
    </source>
</evidence>
<dbReference type="InterPro" id="IPR016192">
    <property type="entry name" value="APOBEC/CMP_deaminase_Zn-bd"/>
</dbReference>
<keyword evidence="7" id="KW-0560">Oxidoreductase</keyword>
<dbReference type="InterPro" id="IPR050765">
    <property type="entry name" value="Riboflavin_Biosynth_HTPR"/>
</dbReference>
<keyword evidence="4" id="KW-0479">Metal-binding</keyword>
<dbReference type="InterPro" id="IPR024072">
    <property type="entry name" value="DHFR-like_dom_sf"/>
</dbReference>
<keyword evidence="8" id="KW-0511">Multifunctional enzyme</keyword>